<dbReference type="InterPro" id="IPR001680">
    <property type="entry name" value="WD40_rpt"/>
</dbReference>
<dbReference type="GO" id="GO:1904263">
    <property type="term" value="P:positive regulation of TORC1 signaling"/>
    <property type="evidence" value="ECO:0007669"/>
    <property type="project" value="TreeGrafter"/>
</dbReference>
<feature type="domain" description="MIOS-like alpha-solenoid" evidence="6">
    <location>
        <begin position="562"/>
        <end position="831"/>
    </location>
</feature>
<comment type="caution">
    <text evidence="7">The sequence shown here is derived from an EMBL/GenBank/DDBJ whole genome shotgun (WGS) entry which is preliminary data.</text>
</comment>
<dbReference type="STRING" id="741276.A0A2S5B1Q0"/>
<evidence type="ECO:0000313" key="7">
    <source>
        <dbReference type="EMBL" id="POY70712.1"/>
    </source>
</evidence>
<proteinExistence type="inferred from homology"/>
<gene>
    <name evidence="7" type="ORF">BMF94_6296</name>
</gene>
<evidence type="ECO:0000256" key="2">
    <source>
        <dbReference type="ARBA" id="ARBA00022574"/>
    </source>
</evidence>
<dbReference type="InterPro" id="IPR037593">
    <property type="entry name" value="MIOS/Sea4"/>
</dbReference>
<feature type="region of interest" description="Disordered" evidence="4">
    <location>
        <begin position="625"/>
        <end position="647"/>
    </location>
</feature>
<reference evidence="7 8" key="1">
    <citation type="journal article" date="2018" name="Front. Microbiol.">
        <title>Prospects for Fungal Bioremediation of Acidic Radioactive Waste Sites: Characterization and Genome Sequence of Rhodotorula taiwanensis MD1149.</title>
        <authorList>
            <person name="Tkavc R."/>
            <person name="Matrosova V.Y."/>
            <person name="Grichenko O.E."/>
            <person name="Gostincar C."/>
            <person name="Volpe R.P."/>
            <person name="Klimenkova P."/>
            <person name="Gaidamakova E.K."/>
            <person name="Zhou C.E."/>
            <person name="Stewart B.J."/>
            <person name="Lyman M.G."/>
            <person name="Malfatti S.A."/>
            <person name="Rubinfeld B."/>
            <person name="Courtot M."/>
            <person name="Singh J."/>
            <person name="Dalgard C.L."/>
            <person name="Hamilton T."/>
            <person name="Frey K.G."/>
            <person name="Gunde-Cimerman N."/>
            <person name="Dugan L."/>
            <person name="Daly M.J."/>
        </authorList>
    </citation>
    <scope>NUCLEOTIDE SEQUENCE [LARGE SCALE GENOMIC DNA]</scope>
    <source>
        <strain evidence="7 8">MD1149</strain>
    </source>
</reference>
<keyword evidence="3" id="KW-0677">Repeat</keyword>
<dbReference type="EMBL" id="PJQD01000098">
    <property type="protein sequence ID" value="POY70712.1"/>
    <property type="molecule type" value="Genomic_DNA"/>
</dbReference>
<feature type="compositionally biased region" description="Polar residues" evidence="4">
    <location>
        <begin position="625"/>
        <end position="641"/>
    </location>
</feature>
<keyword evidence="8" id="KW-1185">Reference proteome</keyword>
<evidence type="ECO:0000259" key="5">
    <source>
        <dbReference type="Pfam" id="PF17034"/>
    </source>
</evidence>
<evidence type="ECO:0000256" key="3">
    <source>
        <dbReference type="ARBA" id="ARBA00022737"/>
    </source>
</evidence>
<feature type="domain" description="GATOR2 complex protein MIO zinc-ribbon like" evidence="5">
    <location>
        <begin position="991"/>
        <end position="1067"/>
    </location>
</feature>
<evidence type="ECO:0000259" key="6">
    <source>
        <dbReference type="Pfam" id="PF21719"/>
    </source>
</evidence>
<dbReference type="InterPro" id="IPR031488">
    <property type="entry name" value="Zn_ribbon_mio"/>
</dbReference>
<accession>A0A2S5B1Q0</accession>
<feature type="compositionally biased region" description="Polar residues" evidence="4">
    <location>
        <begin position="165"/>
        <end position="188"/>
    </location>
</feature>
<dbReference type="Pfam" id="PF21719">
    <property type="entry name" value="MIOS_a-sol"/>
    <property type="match status" value="1"/>
</dbReference>
<dbReference type="AlphaFoldDB" id="A0A2S5B1Q0"/>
<comment type="similarity">
    <text evidence="1">Belongs to the WD repeat mio family.</text>
</comment>
<dbReference type="InterPro" id="IPR036322">
    <property type="entry name" value="WD40_repeat_dom_sf"/>
</dbReference>
<name>A0A2S5B1Q0_9BASI</name>
<evidence type="ECO:0000256" key="1">
    <source>
        <dbReference type="ARBA" id="ARBA00009713"/>
    </source>
</evidence>
<dbReference type="InterPro" id="IPR015943">
    <property type="entry name" value="WD40/YVTN_repeat-like_dom_sf"/>
</dbReference>
<dbReference type="GO" id="GO:0005737">
    <property type="term" value="C:cytoplasm"/>
    <property type="evidence" value="ECO:0007669"/>
    <property type="project" value="TreeGrafter"/>
</dbReference>
<dbReference type="Pfam" id="PF17034">
    <property type="entry name" value="zinc_ribbon_16"/>
    <property type="match status" value="1"/>
</dbReference>
<dbReference type="InterPro" id="IPR049092">
    <property type="entry name" value="MIOS_a-sol"/>
</dbReference>
<dbReference type="Pfam" id="PF21720">
    <property type="entry name" value="MIOS_WD40"/>
    <property type="match status" value="1"/>
</dbReference>
<feature type="region of interest" description="Disordered" evidence="4">
    <location>
        <begin position="141"/>
        <end position="188"/>
    </location>
</feature>
<dbReference type="PANTHER" id="PTHR16453">
    <property type="entry name" value="WD40 DOMAIN-CONTAINING PROTEIN MIO FAMILY MEMBER"/>
    <property type="match status" value="1"/>
</dbReference>
<dbReference type="OrthoDB" id="341486at2759"/>
<dbReference type="Proteomes" id="UP000237144">
    <property type="component" value="Unassembled WGS sequence"/>
</dbReference>
<dbReference type="Gene3D" id="2.130.10.10">
    <property type="entry name" value="YVTN repeat-like/Quinoprotein amine dehydrogenase"/>
    <property type="match status" value="2"/>
</dbReference>
<dbReference type="SMART" id="SM00320">
    <property type="entry name" value="WD40"/>
    <property type="match status" value="3"/>
</dbReference>
<sequence>MQSTRGRSLVWDPCGGQRFLTGGGSEIRLHQRDEDRIRTTSIVTELSGLRSFAWCPDAAQQAAAAAPLVAAGMSSGKVLMMRMDDAAAGAKDGQDAGAKPLGQLNIRHPRPVNVVTFASNQPQLLAVGLEKGRGESLLVYDIERSAPSNREPPSGRQSALRREPSQSSRGRASSPANTSTNDPTPLVTFGNSDFVTSLAFLEPPPASMNGGSGTSSLLAAATAGKWIRVYDLRSPSATVATWSSRAGYGLAVNPFNLNQLSSFGDDGVVRLWDVRKPMDPLLSFSEADAGSIPLQRVTNVSARPLAETAWSTTKRGVFATLEKDSPAVRLWTLTDGPGPRLLPQQDSQADRQARLGVRGRDMDSSTRVSNAAVWELIKRERALRCIRRPVAAQPFNNALISFSFATPTTSASQISLLGLSRDTSSAGSSAQRLEILDIPSTSSASLLERSVVITAETGEVKRFDIPNAEEAEEVDFGAVREPSGPTPRTPALQLALSPRDRGRRLSLAGAAAPMMDRNQTPRPSAMLLRQESAGDVLQGAGPSALDATGLYNLSTDMSVVLRERVEAGYGSDPMTNAQLSEAGVREFWLWVARAQTLSSEACVPEYDFRFRGVLRILLGFPSGMTNSSAASPRRSTPTQSPLPTPRSIYGDISRSLRRSEEAQSKHAAYTAACNQLVAERRLENTFAISSSQFAAQRKIALSSCGQDWEDDWEQVCNRRVLLTLAKIGDYEAAARFAFYAGQLEKSMQYLRFCQDENLRLLAPVVAAYLAQKDSARGADSHYASLCRTLSSDVETPWVRAMFAYLATSDWRELVDEMGLPLRDRVAVALRFLSDSELIPFLQELGDEALSSSDLEAVVLFGLRNDGLRLLSSYVDRTADVQTVALACSFTSPGMIRADMRVTRWVETYRSQLDRLQLYSARATFDAARGRRARATLEQARAAGRTAEAQEVAQAIRKTAPPQIMIRCQFCSTVIAPAKGALNAGDFGDLRHPSAGVNRSTFCPSCSKQLPACCICLGRPSLHSFRSDGPTALAWCQRCRHGGHATHLLAWFETSDVCAVAGCECQCNSDRRQ</sequence>
<protein>
    <submittedName>
        <fullName evidence="7">Uncharacterized protein</fullName>
    </submittedName>
</protein>
<evidence type="ECO:0000256" key="4">
    <source>
        <dbReference type="SAM" id="MobiDB-lite"/>
    </source>
</evidence>
<dbReference type="SUPFAM" id="SSF50978">
    <property type="entry name" value="WD40 repeat-like"/>
    <property type="match status" value="1"/>
</dbReference>
<dbReference type="CDD" id="cd16691">
    <property type="entry name" value="mRING-H2-C3H3C2_Mio"/>
    <property type="match status" value="1"/>
</dbReference>
<keyword evidence="2" id="KW-0853">WD repeat</keyword>
<organism evidence="7 8">
    <name type="scientific">Rhodotorula taiwanensis</name>
    <dbReference type="NCBI Taxonomy" id="741276"/>
    <lineage>
        <taxon>Eukaryota</taxon>
        <taxon>Fungi</taxon>
        <taxon>Dikarya</taxon>
        <taxon>Basidiomycota</taxon>
        <taxon>Pucciniomycotina</taxon>
        <taxon>Microbotryomycetes</taxon>
        <taxon>Sporidiobolales</taxon>
        <taxon>Sporidiobolaceae</taxon>
        <taxon>Rhodotorula</taxon>
    </lineage>
</organism>
<dbReference type="PANTHER" id="PTHR16453:SF9">
    <property type="entry name" value="GATOR COMPLEX PROTEIN MIOS"/>
    <property type="match status" value="1"/>
</dbReference>
<evidence type="ECO:0000313" key="8">
    <source>
        <dbReference type="Proteomes" id="UP000237144"/>
    </source>
</evidence>